<proteinExistence type="predicted"/>
<feature type="region of interest" description="Disordered" evidence="1">
    <location>
        <begin position="215"/>
        <end position="240"/>
    </location>
</feature>
<gene>
    <name evidence="3" type="ORF">E1283_11690</name>
</gene>
<feature type="domain" description="DUF317" evidence="2">
    <location>
        <begin position="54"/>
        <end position="112"/>
    </location>
</feature>
<comment type="caution">
    <text evidence="3">The sequence shown here is derived from an EMBL/GenBank/DDBJ whole genome shotgun (WGS) entry which is preliminary data.</text>
</comment>
<evidence type="ECO:0000256" key="1">
    <source>
        <dbReference type="SAM" id="MobiDB-lite"/>
    </source>
</evidence>
<evidence type="ECO:0000313" key="3">
    <source>
        <dbReference type="EMBL" id="TDC75697.1"/>
    </source>
</evidence>
<reference evidence="3 4" key="1">
    <citation type="submission" date="2019-03" db="EMBL/GenBank/DDBJ databases">
        <title>Draft genome sequences of novel Actinobacteria.</title>
        <authorList>
            <person name="Sahin N."/>
            <person name="Ay H."/>
            <person name="Saygin H."/>
        </authorList>
    </citation>
    <scope>NUCLEOTIDE SEQUENCE [LARGE SCALE GENOMIC DNA]</scope>
    <source>
        <strain evidence="3 4">DSM 41900</strain>
    </source>
</reference>
<evidence type="ECO:0000259" key="2">
    <source>
        <dbReference type="Pfam" id="PF03771"/>
    </source>
</evidence>
<dbReference type="InterPro" id="IPR005523">
    <property type="entry name" value="DUF317_SPDY"/>
</dbReference>
<dbReference type="AlphaFoldDB" id="A0A4R4TE86"/>
<evidence type="ECO:0000313" key="4">
    <source>
        <dbReference type="Proteomes" id="UP000295345"/>
    </source>
</evidence>
<keyword evidence="4" id="KW-1185">Reference proteome</keyword>
<dbReference type="Proteomes" id="UP000295345">
    <property type="component" value="Unassembled WGS sequence"/>
</dbReference>
<sequence length="240" mass="26258">MEHPQSPSDPTYDVIGRCLADADDCGVEHILALLDSAGWTSWSDSDANVHTFDPTRHLAVQFVPEEDRWLGAHHILWRLWARPSDSGALLWAAEFTDHTPYEFLVPLVTAITNDLDAALAPTTHQGLLEGGAEALQPLLDGGWRSDPTRMLAYQSSAANASITFELNSEAWLVEVRPHRVAPVLWGARLSTGLPLHLLRMFCEVLGAPVRASEGSVQTSIESRARHVPASGDEGRHHGGR</sequence>
<dbReference type="EMBL" id="SMKI01000097">
    <property type="protein sequence ID" value="TDC75697.1"/>
    <property type="molecule type" value="Genomic_DNA"/>
</dbReference>
<organism evidence="3 4">
    <name type="scientific">Streptomyces hainanensis</name>
    <dbReference type="NCBI Taxonomy" id="402648"/>
    <lineage>
        <taxon>Bacteria</taxon>
        <taxon>Bacillati</taxon>
        <taxon>Actinomycetota</taxon>
        <taxon>Actinomycetes</taxon>
        <taxon>Kitasatosporales</taxon>
        <taxon>Streptomycetaceae</taxon>
        <taxon>Streptomyces</taxon>
    </lineage>
</organism>
<accession>A0A4R4TE86</accession>
<dbReference type="Pfam" id="PF03771">
    <property type="entry name" value="SPDY"/>
    <property type="match status" value="1"/>
</dbReference>
<name>A0A4R4TE86_9ACTN</name>
<protein>
    <submittedName>
        <fullName evidence="3">DUF317 domain-containing protein</fullName>
    </submittedName>
</protein>
<dbReference type="OrthoDB" id="3865735at2"/>